<evidence type="ECO:0000259" key="10">
    <source>
        <dbReference type="PROSITE" id="PS52002"/>
    </source>
</evidence>
<dbReference type="SUPFAM" id="SSF50182">
    <property type="entry name" value="Sm-like ribonucleoproteins"/>
    <property type="match status" value="1"/>
</dbReference>
<keyword evidence="4" id="KW-0747">Spliceosome</keyword>
<evidence type="ECO:0000256" key="6">
    <source>
        <dbReference type="ARBA" id="ARBA00023187"/>
    </source>
</evidence>
<keyword evidence="6" id="KW-0508">mRNA splicing</keyword>
<dbReference type="PROSITE" id="PS52002">
    <property type="entry name" value="SM"/>
    <property type="match status" value="1"/>
</dbReference>
<dbReference type="InterPro" id="IPR047575">
    <property type="entry name" value="Sm"/>
</dbReference>
<evidence type="ECO:0000313" key="11">
    <source>
        <dbReference type="EMBL" id="KAK4534468.1"/>
    </source>
</evidence>
<dbReference type="CDD" id="cd01730">
    <property type="entry name" value="LSm3"/>
    <property type="match status" value="1"/>
</dbReference>
<organism evidence="11 12">
    <name type="scientific">Cyanidium caldarium</name>
    <name type="common">Red alga</name>
    <dbReference type="NCBI Taxonomy" id="2771"/>
    <lineage>
        <taxon>Eukaryota</taxon>
        <taxon>Rhodophyta</taxon>
        <taxon>Bangiophyceae</taxon>
        <taxon>Cyanidiales</taxon>
        <taxon>Cyanidiaceae</taxon>
        <taxon>Cyanidium</taxon>
    </lineage>
</organism>
<dbReference type="Gene3D" id="2.30.30.100">
    <property type="match status" value="1"/>
</dbReference>
<gene>
    <name evidence="11" type="ORF">CDCA_CDCA02G0493</name>
</gene>
<keyword evidence="8" id="KW-0687">Ribonucleoprotein</keyword>
<dbReference type="GO" id="GO:0005681">
    <property type="term" value="C:spliceosomal complex"/>
    <property type="evidence" value="ECO:0007669"/>
    <property type="project" value="UniProtKB-KW"/>
</dbReference>
<evidence type="ECO:0000256" key="7">
    <source>
        <dbReference type="ARBA" id="ARBA00023242"/>
    </source>
</evidence>
<evidence type="ECO:0000256" key="1">
    <source>
        <dbReference type="ARBA" id="ARBA00004123"/>
    </source>
</evidence>
<dbReference type="GO" id="GO:0003723">
    <property type="term" value="F:RNA binding"/>
    <property type="evidence" value="ECO:0007669"/>
    <property type="project" value="UniProtKB-KW"/>
</dbReference>
<evidence type="ECO:0000256" key="8">
    <source>
        <dbReference type="ARBA" id="ARBA00023274"/>
    </source>
</evidence>
<dbReference type="InterPro" id="IPR040002">
    <property type="entry name" value="Sm-like_LSM3"/>
</dbReference>
<name>A0AAV9IRC3_CYACA</name>
<proteinExistence type="inferred from homology"/>
<dbReference type="Proteomes" id="UP001301350">
    <property type="component" value="Unassembled WGS sequence"/>
</dbReference>
<dbReference type="GO" id="GO:0000398">
    <property type="term" value="P:mRNA splicing, via spliceosome"/>
    <property type="evidence" value="ECO:0007669"/>
    <property type="project" value="InterPro"/>
</dbReference>
<accession>A0AAV9IRC3</accession>
<comment type="caution">
    <text evidence="11">The sequence shown here is derived from an EMBL/GenBank/DDBJ whole genome shotgun (WGS) entry which is preliminary data.</text>
</comment>
<reference evidence="11 12" key="1">
    <citation type="submission" date="2022-07" db="EMBL/GenBank/DDBJ databases">
        <title>Genome-wide signatures of adaptation to extreme environments.</title>
        <authorList>
            <person name="Cho C.H."/>
            <person name="Yoon H.S."/>
        </authorList>
    </citation>
    <scope>NUCLEOTIDE SEQUENCE [LARGE SCALE GENOMIC DNA]</scope>
    <source>
        <strain evidence="11 12">DBV 063 E5</strain>
    </source>
</reference>
<dbReference type="InterPro" id="IPR001163">
    <property type="entry name" value="Sm_dom_euk/arc"/>
</dbReference>
<feature type="region of interest" description="Disordered" evidence="9">
    <location>
        <begin position="1"/>
        <end position="20"/>
    </location>
</feature>
<dbReference type="AlphaFoldDB" id="A0AAV9IRC3"/>
<dbReference type="Pfam" id="PF01423">
    <property type="entry name" value="LSM"/>
    <property type="match status" value="1"/>
</dbReference>
<dbReference type="InterPro" id="IPR010920">
    <property type="entry name" value="LSM_dom_sf"/>
</dbReference>
<evidence type="ECO:0000256" key="9">
    <source>
        <dbReference type="SAM" id="MobiDB-lite"/>
    </source>
</evidence>
<evidence type="ECO:0000256" key="3">
    <source>
        <dbReference type="ARBA" id="ARBA00022664"/>
    </source>
</evidence>
<keyword evidence="3" id="KW-0507">mRNA processing</keyword>
<feature type="domain" description="Sm" evidence="10">
    <location>
        <begin position="25"/>
        <end position="110"/>
    </location>
</feature>
<evidence type="ECO:0000256" key="5">
    <source>
        <dbReference type="ARBA" id="ARBA00022884"/>
    </source>
</evidence>
<comment type="similarity">
    <text evidence="2">Belongs to the snRNP Sm proteins family.</text>
</comment>
<dbReference type="InterPro" id="IPR034105">
    <property type="entry name" value="Lsm3"/>
</dbReference>
<keyword evidence="12" id="KW-1185">Reference proteome</keyword>
<dbReference type="PANTHER" id="PTHR13110">
    <property type="entry name" value="U6 SNRNA-ASSOCIATED SM-LIKE PROTEIN LSM3"/>
    <property type="match status" value="1"/>
</dbReference>
<keyword evidence="5" id="KW-0694">RNA-binding</keyword>
<comment type="subcellular location">
    <subcellularLocation>
        <location evidence="1">Nucleus</location>
    </subcellularLocation>
</comment>
<dbReference type="EMBL" id="JANCYW010000002">
    <property type="protein sequence ID" value="KAK4534468.1"/>
    <property type="molecule type" value="Genomic_DNA"/>
</dbReference>
<evidence type="ECO:0000256" key="2">
    <source>
        <dbReference type="ARBA" id="ARBA00006850"/>
    </source>
</evidence>
<evidence type="ECO:0000256" key="4">
    <source>
        <dbReference type="ARBA" id="ARBA00022728"/>
    </source>
</evidence>
<evidence type="ECO:0000313" key="12">
    <source>
        <dbReference type="Proteomes" id="UP001301350"/>
    </source>
</evidence>
<sequence>MQSAGSAAEGASTNGALTGGSILGEPSDLVRLCLDELVYVKLRGERELVGRLHGYDQHLNMVVGDAEETVMSTEVDEETFEQIVRTRKRKLPLVFVRGDTLILISPLFRQSGASR</sequence>
<dbReference type="GO" id="GO:0120114">
    <property type="term" value="C:Sm-like protein family complex"/>
    <property type="evidence" value="ECO:0007669"/>
    <property type="project" value="UniProtKB-ARBA"/>
</dbReference>
<protein>
    <recommendedName>
        <fullName evidence="10">Sm domain-containing protein</fullName>
    </recommendedName>
</protein>
<keyword evidence="7" id="KW-0539">Nucleus</keyword>
<feature type="compositionally biased region" description="Polar residues" evidence="9">
    <location>
        <begin position="1"/>
        <end position="16"/>
    </location>
</feature>
<dbReference type="SMART" id="SM00651">
    <property type="entry name" value="Sm"/>
    <property type="match status" value="1"/>
</dbReference>